<dbReference type="Pfam" id="PF13610">
    <property type="entry name" value="DDE_Tnp_IS240"/>
    <property type="match status" value="1"/>
</dbReference>
<accession>A0A6S7C3L3</accession>
<keyword evidence="3" id="KW-1185">Reference proteome</keyword>
<dbReference type="AlphaFoldDB" id="A0A6S7C3L3"/>
<evidence type="ECO:0000259" key="1">
    <source>
        <dbReference type="Pfam" id="PF13610"/>
    </source>
</evidence>
<evidence type="ECO:0000313" key="3">
    <source>
        <dbReference type="Proteomes" id="UP000494365"/>
    </source>
</evidence>
<dbReference type="PANTHER" id="PTHR35528:SF3">
    <property type="entry name" value="BLL1675 PROTEIN"/>
    <property type="match status" value="1"/>
</dbReference>
<dbReference type="PANTHER" id="PTHR35528">
    <property type="entry name" value="BLL1675 PROTEIN"/>
    <property type="match status" value="1"/>
</dbReference>
<dbReference type="Proteomes" id="UP000494365">
    <property type="component" value="Unassembled WGS sequence"/>
</dbReference>
<name>A0A6S7C3L3_9BURK</name>
<evidence type="ECO:0000313" key="2">
    <source>
        <dbReference type="EMBL" id="CAB3809209.1"/>
    </source>
</evidence>
<proteinExistence type="predicted"/>
<dbReference type="EMBL" id="CADIKK010000068">
    <property type="protein sequence ID" value="CAB3809209.1"/>
    <property type="molecule type" value="Genomic_DNA"/>
</dbReference>
<dbReference type="InterPro" id="IPR052183">
    <property type="entry name" value="IS_Transposase"/>
</dbReference>
<organism evidence="2 3">
    <name type="scientific">Paraburkholderia ultramafica</name>
    <dbReference type="NCBI Taxonomy" id="1544867"/>
    <lineage>
        <taxon>Bacteria</taxon>
        <taxon>Pseudomonadati</taxon>
        <taxon>Pseudomonadota</taxon>
        <taxon>Betaproteobacteria</taxon>
        <taxon>Burkholderiales</taxon>
        <taxon>Burkholderiaceae</taxon>
        <taxon>Paraburkholderia</taxon>
    </lineage>
</organism>
<reference evidence="2 3" key="1">
    <citation type="submission" date="2020-04" db="EMBL/GenBank/DDBJ databases">
        <authorList>
            <person name="De Canck E."/>
        </authorList>
    </citation>
    <scope>NUCLEOTIDE SEQUENCE [LARGE SCALE GENOMIC DNA]</scope>
    <source>
        <strain evidence="2 3">LMG 28614</strain>
    </source>
</reference>
<sequence>MAPRRVVVTINGSRQWLWRAVDQHGAVLDVLVQSRRDKAAAKRLMLKLLKRHGCPRVIVTDKLRSYAAANNEIGLNVEHRQHKGLNNRAENSHEPTRVREKVMRRFKSARHLQRFTSVHAQVSNLFMGCSHNQSARQKREMRD</sequence>
<gene>
    <name evidence="2" type="ORF">LMG28614_06981</name>
</gene>
<protein>
    <recommendedName>
        <fullName evidence="1">DDE domain-containing protein</fullName>
    </recommendedName>
</protein>
<feature type="domain" description="DDE" evidence="1">
    <location>
        <begin position="6"/>
        <end position="127"/>
    </location>
</feature>
<dbReference type="InterPro" id="IPR032874">
    <property type="entry name" value="DDE_dom"/>
</dbReference>